<keyword evidence="3 11" id="KW-0548">Nucleotidyltransferase</keyword>
<keyword evidence="11" id="KW-0378">Hydrolase</keyword>
<name>A0A0G1XQB4_9BACT</name>
<gene>
    <name evidence="11" type="primary">polA</name>
    <name evidence="14" type="ORF">UY77_C0006G0007</name>
</gene>
<keyword evidence="2 11" id="KW-0808">Transferase</keyword>
<dbReference type="PANTHER" id="PTHR10133">
    <property type="entry name" value="DNA POLYMERASE I"/>
    <property type="match status" value="1"/>
</dbReference>
<dbReference type="CDD" id="cd09898">
    <property type="entry name" value="H3TH_53EXO"/>
    <property type="match status" value="1"/>
</dbReference>
<dbReference type="SUPFAM" id="SSF88723">
    <property type="entry name" value="PIN domain-like"/>
    <property type="match status" value="1"/>
</dbReference>
<keyword evidence="11" id="KW-0540">Nuclease</keyword>
<dbReference type="SUPFAM" id="SSF47807">
    <property type="entry name" value="5' to 3' exonuclease, C-terminal subdomain"/>
    <property type="match status" value="1"/>
</dbReference>
<dbReference type="InterPro" id="IPR019760">
    <property type="entry name" value="DNA-dir_DNA_pol_A_CS"/>
</dbReference>
<dbReference type="PROSITE" id="PS00447">
    <property type="entry name" value="DNA_POLYMERASE_A"/>
    <property type="match status" value="1"/>
</dbReference>
<dbReference type="InterPro" id="IPR036279">
    <property type="entry name" value="5-3_exonuclease_C_sf"/>
</dbReference>
<dbReference type="SUPFAM" id="SSF53098">
    <property type="entry name" value="Ribonuclease H-like"/>
    <property type="match status" value="1"/>
</dbReference>
<dbReference type="SMART" id="SM00475">
    <property type="entry name" value="53EXOc"/>
    <property type="match status" value="1"/>
</dbReference>
<evidence type="ECO:0000256" key="10">
    <source>
        <dbReference type="NCBIfam" id="TIGR00593"/>
    </source>
</evidence>
<dbReference type="InterPro" id="IPR020046">
    <property type="entry name" value="5-3_exonucl_a-hlix_arch_N"/>
</dbReference>
<dbReference type="GO" id="GO:0006302">
    <property type="term" value="P:double-strand break repair"/>
    <property type="evidence" value="ECO:0007669"/>
    <property type="project" value="TreeGrafter"/>
</dbReference>
<dbReference type="SMART" id="SM00279">
    <property type="entry name" value="HhH2"/>
    <property type="match status" value="1"/>
</dbReference>
<evidence type="ECO:0000256" key="3">
    <source>
        <dbReference type="ARBA" id="ARBA00022695"/>
    </source>
</evidence>
<dbReference type="InterPro" id="IPR002298">
    <property type="entry name" value="DNA_polymerase_A"/>
</dbReference>
<comment type="function">
    <text evidence="11">In addition to polymerase activity, this DNA polymerase exhibits 5'-3' exonuclease activity.</text>
</comment>
<dbReference type="InterPro" id="IPR029060">
    <property type="entry name" value="PIN-like_dom_sf"/>
</dbReference>
<dbReference type="InterPro" id="IPR020045">
    <property type="entry name" value="DNA_polI_H3TH"/>
</dbReference>
<evidence type="ECO:0000256" key="7">
    <source>
        <dbReference type="ARBA" id="ARBA00023125"/>
    </source>
</evidence>
<evidence type="ECO:0000256" key="9">
    <source>
        <dbReference type="ARBA" id="ARBA00049244"/>
    </source>
</evidence>
<dbReference type="Pfam" id="PF01367">
    <property type="entry name" value="5_3_exonuc"/>
    <property type="match status" value="1"/>
</dbReference>
<proteinExistence type="inferred from homology"/>
<organism evidence="14 15">
    <name type="scientific">Candidatus Uhrbacteria bacterium GW2011_GWA2_53_10</name>
    <dbReference type="NCBI Taxonomy" id="1618980"/>
    <lineage>
        <taxon>Bacteria</taxon>
        <taxon>Candidatus Uhriibacteriota</taxon>
    </lineage>
</organism>
<evidence type="ECO:0000256" key="11">
    <source>
        <dbReference type="RuleBase" id="RU004460"/>
    </source>
</evidence>
<evidence type="ECO:0000256" key="5">
    <source>
        <dbReference type="ARBA" id="ARBA00022763"/>
    </source>
</evidence>
<dbReference type="InterPro" id="IPR043502">
    <property type="entry name" value="DNA/RNA_pol_sf"/>
</dbReference>
<dbReference type="EMBL" id="LCRI01000006">
    <property type="protein sequence ID" value="KKW33070.1"/>
    <property type="molecule type" value="Genomic_DNA"/>
</dbReference>
<dbReference type="Gene3D" id="1.10.150.20">
    <property type="entry name" value="5' to 3' exonuclease, C-terminal subdomain"/>
    <property type="match status" value="2"/>
</dbReference>
<evidence type="ECO:0000256" key="2">
    <source>
        <dbReference type="ARBA" id="ARBA00022679"/>
    </source>
</evidence>
<dbReference type="CDD" id="cd09859">
    <property type="entry name" value="PIN_53EXO"/>
    <property type="match status" value="1"/>
</dbReference>
<dbReference type="Gene3D" id="3.40.50.1010">
    <property type="entry name" value="5'-nuclease"/>
    <property type="match status" value="1"/>
</dbReference>
<dbReference type="InterPro" id="IPR002421">
    <property type="entry name" value="5-3_exonuclease"/>
</dbReference>
<dbReference type="GO" id="GO:0003677">
    <property type="term" value="F:DNA binding"/>
    <property type="evidence" value="ECO:0007669"/>
    <property type="project" value="UniProtKB-UniRule"/>
</dbReference>
<evidence type="ECO:0000256" key="4">
    <source>
        <dbReference type="ARBA" id="ARBA00022705"/>
    </source>
</evidence>
<dbReference type="PANTHER" id="PTHR10133:SF27">
    <property type="entry name" value="DNA POLYMERASE NU"/>
    <property type="match status" value="1"/>
</dbReference>
<dbReference type="CDD" id="cd06140">
    <property type="entry name" value="DNA_polA_I_Bacillus_like_exo"/>
    <property type="match status" value="1"/>
</dbReference>
<dbReference type="PATRIC" id="fig|1618980.3.peg.141"/>
<dbReference type="Gene3D" id="3.30.420.10">
    <property type="entry name" value="Ribonuclease H-like superfamily/Ribonuclease H"/>
    <property type="match status" value="1"/>
</dbReference>
<dbReference type="NCBIfam" id="TIGR00593">
    <property type="entry name" value="pola"/>
    <property type="match status" value="1"/>
</dbReference>
<feature type="domain" description="5'-3' exonuclease" evidence="12">
    <location>
        <begin position="4"/>
        <end position="266"/>
    </location>
</feature>
<evidence type="ECO:0000313" key="15">
    <source>
        <dbReference type="Proteomes" id="UP000034711"/>
    </source>
</evidence>
<evidence type="ECO:0000256" key="8">
    <source>
        <dbReference type="ARBA" id="ARBA00023204"/>
    </source>
</evidence>
<dbReference type="GO" id="GO:0003887">
    <property type="term" value="F:DNA-directed DNA polymerase activity"/>
    <property type="evidence" value="ECO:0007669"/>
    <property type="project" value="UniProtKB-UniRule"/>
</dbReference>
<comment type="catalytic activity">
    <reaction evidence="9 11">
        <text>DNA(n) + a 2'-deoxyribonucleoside 5'-triphosphate = DNA(n+1) + diphosphate</text>
        <dbReference type="Rhea" id="RHEA:22508"/>
        <dbReference type="Rhea" id="RHEA-COMP:17339"/>
        <dbReference type="Rhea" id="RHEA-COMP:17340"/>
        <dbReference type="ChEBI" id="CHEBI:33019"/>
        <dbReference type="ChEBI" id="CHEBI:61560"/>
        <dbReference type="ChEBI" id="CHEBI:173112"/>
        <dbReference type="EC" id="2.7.7.7"/>
    </reaction>
</comment>
<feature type="domain" description="DNA-directed DNA polymerase family A palm" evidence="13">
    <location>
        <begin position="635"/>
        <end position="841"/>
    </location>
</feature>
<dbReference type="EC" id="2.7.7.7" evidence="10 11"/>
<dbReference type="AlphaFoldDB" id="A0A0G1XQB4"/>
<dbReference type="GO" id="GO:0006261">
    <property type="term" value="P:DNA-templated DNA replication"/>
    <property type="evidence" value="ECO:0007669"/>
    <property type="project" value="UniProtKB-UniRule"/>
</dbReference>
<keyword evidence="11" id="KW-0269">Exonuclease</keyword>
<keyword evidence="6 11" id="KW-0239">DNA-directed DNA polymerase</keyword>
<evidence type="ECO:0000313" key="14">
    <source>
        <dbReference type="EMBL" id="KKW33070.1"/>
    </source>
</evidence>
<evidence type="ECO:0000259" key="13">
    <source>
        <dbReference type="SMART" id="SM00482"/>
    </source>
</evidence>
<dbReference type="SMART" id="SM00482">
    <property type="entry name" value="POLAc"/>
    <property type="match status" value="1"/>
</dbReference>
<dbReference type="NCBIfam" id="NF004397">
    <property type="entry name" value="PRK05755.1"/>
    <property type="match status" value="1"/>
</dbReference>
<dbReference type="FunFam" id="1.10.150.20:FF:000002">
    <property type="entry name" value="DNA polymerase I"/>
    <property type="match status" value="1"/>
</dbReference>
<dbReference type="Proteomes" id="UP000034711">
    <property type="component" value="Unassembled WGS sequence"/>
</dbReference>
<dbReference type="Pfam" id="PF02739">
    <property type="entry name" value="5_3_exonuc_N"/>
    <property type="match status" value="1"/>
</dbReference>
<dbReference type="GO" id="GO:0008409">
    <property type="term" value="F:5'-3' exonuclease activity"/>
    <property type="evidence" value="ECO:0007669"/>
    <property type="project" value="UniProtKB-UniRule"/>
</dbReference>
<dbReference type="InterPro" id="IPR036397">
    <property type="entry name" value="RNaseH_sf"/>
</dbReference>
<sequence length="879" mass="97575">MSAKKDTFFILDGNALLHRAWHALPPLMTKSGRVVNAAYGFAMVLEKMLEQFHPTYMAVAWDLPGKTFRHKDYEAYKAHREKKAQELYDQIPLVQDLLKIYGIPSLSAEGYEADDVIATLATKAGQKKIETFVVTGDLDSLQLVDESTKVIFFQKGISETKIYDIAAVKERYGLTPAQLIDYKALRGDPSDNLPGVAGVGEKTAAELVQQFGSVKGIFEALKNEEVPIKYAKKLSGHEELALQTRRLVELVHNVPFPFAFEDARVTPPNPTKLIQVYRDLEFKSLLRKYSAVEAPPMEQKRSKVPGPVVEIVRDLKKWQSICANLSQETIGVQLVKRTNNLFGIPLAAAAVSDGTTTAIVADPTTEHLTALFEALKGAGQVITHDLKSLMHLTSRRPDTRWFDLMIASYLLNSGSRAHDLPSILNDQIEMRVPELSDAYATEKEYLLLGNIVSAFPKLADTMAKKLEKDGMREIFNEIEMPLVPVLYDMEASGIEVDTQALATFSKTLAKKLKSLESRITKLAGETFNVNSPSQLSVILFERLKLSTKGIKKTIGGFSTAASELEKLVDAHEIIPLLSEYRELAKLQSTYVEALPVLVSKDGRIHTTYNQTIAATGRLSSSNPNLQNIPIRSELSNEIRKAFVAGKGQRLVAADYSQLELRIAAVVAKDEAFTRAFREGADIHTRTAAEVWGIPEDNVTQNQRSAAKAINFGLLYGMGPRSLARSTGMNFEEAKGFIERYFAVHPALEAYMDAMKLQAHEKGYVETPFGRRRYFPEIHSGVPQLVASAERMAINMPIQGAEADIIKKAMIALNGWLKQSAWPARMLLQVHDELVLEVSEEAVTQVAKGLKEMMEGVVQWEVPLAVEVEAGKNWGEMKSV</sequence>
<dbReference type="FunFam" id="1.20.1060.10:FF:000001">
    <property type="entry name" value="DNA polymerase I"/>
    <property type="match status" value="1"/>
</dbReference>
<protein>
    <recommendedName>
        <fullName evidence="10 11">DNA polymerase I</fullName>
        <ecNumber evidence="10 11">2.7.7.7</ecNumber>
    </recommendedName>
</protein>
<reference evidence="14 15" key="1">
    <citation type="journal article" date="2015" name="Nature">
        <title>rRNA introns, odd ribosomes, and small enigmatic genomes across a large radiation of phyla.</title>
        <authorList>
            <person name="Brown C.T."/>
            <person name="Hug L.A."/>
            <person name="Thomas B.C."/>
            <person name="Sharon I."/>
            <person name="Castelle C.J."/>
            <person name="Singh A."/>
            <person name="Wilkins M.J."/>
            <person name="Williams K.H."/>
            <person name="Banfield J.F."/>
        </authorList>
    </citation>
    <scope>NUCLEOTIDE SEQUENCE [LARGE SCALE GENOMIC DNA]</scope>
</reference>
<accession>A0A0G1XQB4</accession>
<keyword evidence="4 11" id="KW-0235">DNA replication</keyword>
<dbReference type="InterPro" id="IPR001098">
    <property type="entry name" value="DNA-dir_DNA_pol_A_palm_dom"/>
</dbReference>
<evidence type="ECO:0000259" key="12">
    <source>
        <dbReference type="SMART" id="SM00475"/>
    </source>
</evidence>
<dbReference type="FunFam" id="1.10.150.20:FF:000003">
    <property type="entry name" value="DNA polymerase I"/>
    <property type="match status" value="1"/>
</dbReference>
<evidence type="ECO:0000256" key="6">
    <source>
        <dbReference type="ARBA" id="ARBA00022932"/>
    </source>
</evidence>
<comment type="similarity">
    <text evidence="1 11">Belongs to the DNA polymerase type-A family.</text>
</comment>
<dbReference type="PRINTS" id="PR00868">
    <property type="entry name" value="DNAPOLI"/>
</dbReference>
<dbReference type="CDD" id="cd08637">
    <property type="entry name" value="DNA_pol_A_pol_I_C"/>
    <property type="match status" value="1"/>
</dbReference>
<dbReference type="InterPro" id="IPR018320">
    <property type="entry name" value="DNA_polymerase_1"/>
</dbReference>
<dbReference type="InterPro" id="IPR008918">
    <property type="entry name" value="HhH2"/>
</dbReference>
<keyword evidence="7 11" id="KW-0238">DNA-binding</keyword>
<keyword evidence="8 11" id="KW-0234">DNA repair</keyword>
<dbReference type="InterPro" id="IPR012337">
    <property type="entry name" value="RNaseH-like_sf"/>
</dbReference>
<dbReference type="Pfam" id="PF00476">
    <property type="entry name" value="DNA_pol_A"/>
    <property type="match status" value="1"/>
</dbReference>
<dbReference type="Gene3D" id="3.30.70.370">
    <property type="match status" value="1"/>
</dbReference>
<comment type="caution">
    <text evidence="14">The sequence shown here is derived from an EMBL/GenBank/DDBJ whole genome shotgun (WGS) entry which is preliminary data.</text>
</comment>
<keyword evidence="5 11" id="KW-0227">DNA damage</keyword>
<evidence type="ECO:0000256" key="1">
    <source>
        <dbReference type="ARBA" id="ARBA00007705"/>
    </source>
</evidence>
<dbReference type="SUPFAM" id="SSF56672">
    <property type="entry name" value="DNA/RNA polymerases"/>
    <property type="match status" value="1"/>
</dbReference>
<dbReference type="Gene3D" id="1.20.1060.10">
    <property type="entry name" value="Taq DNA Polymerase, Chain T, domain 4"/>
    <property type="match status" value="1"/>
</dbReference>